<evidence type="ECO:0000256" key="7">
    <source>
        <dbReference type="ARBA" id="ARBA00022741"/>
    </source>
</evidence>
<protein>
    <recommendedName>
        <fullName evidence="13">Phenylalanine--tRNA ligase alpha subunit</fullName>
        <ecNumber evidence="13">6.1.1.20</ecNumber>
    </recommendedName>
    <alternativeName>
        <fullName evidence="13">Phenylalanyl-tRNA synthetase alpha subunit</fullName>
        <shortName evidence="13">PheRS</shortName>
    </alternativeName>
</protein>
<dbReference type="SUPFAM" id="SSF55681">
    <property type="entry name" value="Class II aaRS and biotin synthetases"/>
    <property type="match status" value="1"/>
</dbReference>
<evidence type="ECO:0000256" key="3">
    <source>
        <dbReference type="ARBA" id="ARBA00011209"/>
    </source>
</evidence>
<organism evidence="15 18">
    <name type="scientific">Clostridium pasteurianum DSM 525 = ATCC 6013</name>
    <dbReference type="NCBI Taxonomy" id="1262449"/>
    <lineage>
        <taxon>Bacteria</taxon>
        <taxon>Bacillati</taxon>
        <taxon>Bacillota</taxon>
        <taxon>Clostridia</taxon>
        <taxon>Eubacteriales</taxon>
        <taxon>Clostridiaceae</taxon>
        <taxon>Clostridium</taxon>
    </lineage>
</organism>
<dbReference type="SUPFAM" id="SSF46589">
    <property type="entry name" value="tRNA-binding arm"/>
    <property type="match status" value="1"/>
</dbReference>
<dbReference type="PANTHER" id="PTHR11538">
    <property type="entry name" value="PHENYLALANYL-TRNA SYNTHETASE"/>
    <property type="match status" value="1"/>
</dbReference>
<reference evidence="16 17" key="3">
    <citation type="journal article" name="Genome Announc.">
        <title>Improved Draft Genome Sequence of Clostridium pasteurianum Strain ATCC 6013 (DSM 525) Using a Hybrid Next-Generation Sequencing Approach.</title>
        <authorList>
            <person name="Pyne M.E."/>
            <person name="Utturkar S."/>
            <person name="Brown S.D."/>
            <person name="Moo-Young M."/>
            <person name="Chung D.A."/>
            <person name="Chou C.P."/>
        </authorList>
    </citation>
    <scope>NUCLEOTIDE SEQUENCE [LARGE SCALE GENOMIC DNA]</scope>
    <source>
        <strain evidence="16 17">ATCC 6013</strain>
    </source>
</reference>
<keyword evidence="18" id="KW-1185">Reference proteome</keyword>
<dbReference type="InterPro" id="IPR004188">
    <property type="entry name" value="Phe-tRNA_ligase_II_N"/>
</dbReference>
<dbReference type="PATRIC" id="fig|1262449.3.peg.1515"/>
<keyword evidence="11 13" id="KW-0030">Aminoacyl-tRNA synthetase</keyword>
<dbReference type="Pfam" id="PF02912">
    <property type="entry name" value="Phe_tRNA-synt_N"/>
    <property type="match status" value="1"/>
</dbReference>
<gene>
    <name evidence="13 15" type="primary">pheS</name>
    <name evidence="15" type="ORF">CLPA_c16800</name>
    <name evidence="16" type="ORF">CP6013_01501</name>
</gene>
<dbReference type="eggNOG" id="COG0016">
    <property type="taxonomic scope" value="Bacteria"/>
</dbReference>
<keyword evidence="10 13" id="KW-0648">Protein biosynthesis</keyword>
<keyword evidence="6 13" id="KW-0479">Metal-binding</keyword>
<dbReference type="FunFam" id="3.30.930.10:FF:000003">
    <property type="entry name" value="Phenylalanine--tRNA ligase alpha subunit"/>
    <property type="match status" value="1"/>
</dbReference>
<dbReference type="Proteomes" id="UP000030905">
    <property type="component" value="Chromosome"/>
</dbReference>
<dbReference type="GO" id="GO:0000287">
    <property type="term" value="F:magnesium ion binding"/>
    <property type="evidence" value="ECO:0007669"/>
    <property type="project" value="UniProtKB-UniRule"/>
</dbReference>
<dbReference type="KEGG" id="cpae:CPAST_c16800"/>
<dbReference type="Proteomes" id="UP000028042">
    <property type="component" value="Unassembled WGS sequence"/>
</dbReference>
<dbReference type="EMBL" id="CP009268">
    <property type="protein sequence ID" value="AJA51738.1"/>
    <property type="molecule type" value="Genomic_DNA"/>
</dbReference>
<evidence type="ECO:0000313" key="15">
    <source>
        <dbReference type="EMBL" id="AJA51738.1"/>
    </source>
</evidence>
<dbReference type="InterPro" id="IPR002319">
    <property type="entry name" value="Phenylalanyl-tRNA_Synthase"/>
</dbReference>
<dbReference type="RefSeq" id="WP_003443620.1">
    <property type="nucleotide sequence ID" value="NZ_ANZB01000004.1"/>
</dbReference>
<proteinExistence type="inferred from homology"/>
<dbReference type="CDD" id="cd00496">
    <property type="entry name" value="PheRS_alpha_core"/>
    <property type="match status" value="1"/>
</dbReference>
<evidence type="ECO:0000256" key="12">
    <source>
        <dbReference type="ARBA" id="ARBA00049255"/>
    </source>
</evidence>
<keyword evidence="4 13" id="KW-0963">Cytoplasm</keyword>
<dbReference type="GO" id="GO:0005524">
    <property type="term" value="F:ATP binding"/>
    <property type="evidence" value="ECO:0007669"/>
    <property type="project" value="UniProtKB-UniRule"/>
</dbReference>
<dbReference type="InterPro" id="IPR022911">
    <property type="entry name" value="Phe_tRNA_ligase_alpha1_bac"/>
</dbReference>
<dbReference type="PROSITE" id="PS50862">
    <property type="entry name" value="AA_TRNA_LIGASE_II"/>
    <property type="match status" value="1"/>
</dbReference>
<comment type="similarity">
    <text evidence="2 13">Belongs to the class-II aminoacyl-tRNA synthetase family. Phe-tRNA synthetase alpha subunit type 1 subfamily.</text>
</comment>
<evidence type="ECO:0000256" key="10">
    <source>
        <dbReference type="ARBA" id="ARBA00022917"/>
    </source>
</evidence>
<dbReference type="Pfam" id="PF01409">
    <property type="entry name" value="tRNA-synt_2d"/>
    <property type="match status" value="1"/>
</dbReference>
<comment type="subcellular location">
    <subcellularLocation>
        <location evidence="1 13">Cytoplasm</location>
    </subcellularLocation>
</comment>
<name>A0A0H3J9G4_CLOPA</name>
<evidence type="ECO:0000256" key="13">
    <source>
        <dbReference type="HAMAP-Rule" id="MF_00281"/>
    </source>
</evidence>
<accession>A0A0H3J9G4</accession>
<dbReference type="Gene3D" id="3.30.930.10">
    <property type="entry name" value="Bira Bifunctional Protein, Domain 2"/>
    <property type="match status" value="1"/>
</dbReference>
<evidence type="ECO:0000256" key="6">
    <source>
        <dbReference type="ARBA" id="ARBA00022723"/>
    </source>
</evidence>
<evidence type="ECO:0000256" key="9">
    <source>
        <dbReference type="ARBA" id="ARBA00022842"/>
    </source>
</evidence>
<dbReference type="GO" id="GO:0000049">
    <property type="term" value="F:tRNA binding"/>
    <property type="evidence" value="ECO:0007669"/>
    <property type="project" value="InterPro"/>
</dbReference>
<dbReference type="EMBL" id="JPGY02000001">
    <property type="protein sequence ID" value="KRU12254.1"/>
    <property type="molecule type" value="Genomic_DNA"/>
</dbReference>
<keyword evidence="7 13" id="KW-0547">Nucleotide-binding</keyword>
<feature type="binding site" evidence="13">
    <location>
        <position position="254"/>
    </location>
    <ligand>
        <name>Mg(2+)</name>
        <dbReference type="ChEBI" id="CHEBI:18420"/>
        <note>shared with beta subunit</note>
    </ligand>
</feature>
<dbReference type="PANTHER" id="PTHR11538:SF41">
    <property type="entry name" value="PHENYLALANINE--TRNA LIGASE, MITOCHONDRIAL"/>
    <property type="match status" value="1"/>
</dbReference>
<keyword evidence="9 13" id="KW-0460">Magnesium</keyword>
<dbReference type="InterPro" id="IPR010978">
    <property type="entry name" value="tRNA-bd_arm"/>
</dbReference>
<evidence type="ECO:0000256" key="1">
    <source>
        <dbReference type="ARBA" id="ARBA00004496"/>
    </source>
</evidence>
<dbReference type="HAMAP" id="MF_00281">
    <property type="entry name" value="Phe_tRNA_synth_alpha1"/>
    <property type="match status" value="1"/>
</dbReference>
<dbReference type="GO" id="GO:0004826">
    <property type="term" value="F:phenylalanine-tRNA ligase activity"/>
    <property type="evidence" value="ECO:0007669"/>
    <property type="project" value="UniProtKB-UniRule"/>
</dbReference>
<dbReference type="GO" id="GO:0140096">
    <property type="term" value="F:catalytic activity, acting on a protein"/>
    <property type="evidence" value="ECO:0007669"/>
    <property type="project" value="UniProtKB-ARBA"/>
</dbReference>
<evidence type="ECO:0000313" key="18">
    <source>
        <dbReference type="Proteomes" id="UP000030905"/>
    </source>
</evidence>
<comment type="subunit">
    <text evidence="3 13">Tetramer of two alpha and two beta subunits.</text>
</comment>
<sequence>MKEKLEDIKKSAIAELKSSVSKEEIEKLRVKYLGKKGELTQILRGMGTLSKEERPVIGKIANEVRETIEGIINTSMDSIKKKEKEEKLKSEVIDISLPGKKQTIGHRNPLDITLRKTEEIFRSMGFTVEEGPEVEYDKYNFEMLNIPKGHPARGEQDTFYINDNIVLRTQTSPVQIRTMLNQKPPIKMISPGKVYRSDAADATHSPIFYQVEGLVVDKGITFADMKGTLEMYIKKMFGENVKTKFRPHHFPFTEPSAELDISCFACGGEGCKVCKGEGFIEMYGCGMVHPQVLRNCGIDPEVYSGFAFGVGLDRIVMQTLGIDDIRQLYESDMRFLDQF</sequence>
<comment type="catalytic activity">
    <reaction evidence="12 13">
        <text>tRNA(Phe) + L-phenylalanine + ATP = L-phenylalanyl-tRNA(Phe) + AMP + diphosphate + H(+)</text>
        <dbReference type="Rhea" id="RHEA:19413"/>
        <dbReference type="Rhea" id="RHEA-COMP:9668"/>
        <dbReference type="Rhea" id="RHEA-COMP:9699"/>
        <dbReference type="ChEBI" id="CHEBI:15378"/>
        <dbReference type="ChEBI" id="CHEBI:30616"/>
        <dbReference type="ChEBI" id="CHEBI:33019"/>
        <dbReference type="ChEBI" id="CHEBI:58095"/>
        <dbReference type="ChEBI" id="CHEBI:78442"/>
        <dbReference type="ChEBI" id="CHEBI:78531"/>
        <dbReference type="ChEBI" id="CHEBI:456215"/>
        <dbReference type="EC" id="6.1.1.20"/>
    </reaction>
</comment>
<reference evidence="16" key="2">
    <citation type="submission" date="2015-10" db="EMBL/GenBank/DDBJ databases">
        <title>Improved Draft Genome Sequence of Clostridium pasteurianum Strain ATCC 6013 (DSM 525) Using a Hybrid Next-Generation Sequencing Approach.</title>
        <authorList>
            <person name="Pyne M.E."/>
            <person name="Utturkar S.M."/>
            <person name="Brown S.D."/>
            <person name="Moo-Young M."/>
            <person name="Chung D.A."/>
            <person name="Chou P.C."/>
        </authorList>
    </citation>
    <scope>NUCLEOTIDE SEQUENCE</scope>
    <source>
        <strain evidence="16">ATCC 6013</strain>
    </source>
</reference>
<dbReference type="NCBIfam" id="TIGR00468">
    <property type="entry name" value="pheS"/>
    <property type="match status" value="1"/>
</dbReference>
<dbReference type="GO" id="GO:0006432">
    <property type="term" value="P:phenylalanyl-tRNA aminoacylation"/>
    <property type="evidence" value="ECO:0007669"/>
    <property type="project" value="UniProtKB-UniRule"/>
</dbReference>
<evidence type="ECO:0000256" key="11">
    <source>
        <dbReference type="ARBA" id="ARBA00023146"/>
    </source>
</evidence>
<evidence type="ECO:0000313" key="16">
    <source>
        <dbReference type="EMBL" id="KRU12254.1"/>
    </source>
</evidence>
<dbReference type="GeneID" id="93073843"/>
<evidence type="ECO:0000313" key="17">
    <source>
        <dbReference type="Proteomes" id="UP000028042"/>
    </source>
</evidence>
<dbReference type="InterPro" id="IPR045864">
    <property type="entry name" value="aa-tRNA-synth_II/BPL/LPL"/>
</dbReference>
<dbReference type="AlphaFoldDB" id="A0A0H3J9G4"/>
<reference evidence="15 18" key="1">
    <citation type="journal article" date="2015" name="Genome Announc.">
        <title>Complete Genome Sequence of the Nitrogen-Fixing and Solvent-Producing Clostridium pasteurianum DSM 525.</title>
        <authorList>
            <person name="Poehlein A."/>
            <person name="Grosse-Honebrink A."/>
            <person name="Zhang Y."/>
            <person name="Minton N.P."/>
            <person name="Daniel R."/>
        </authorList>
    </citation>
    <scope>NUCLEOTIDE SEQUENCE [LARGE SCALE GENOMIC DNA]</scope>
    <source>
        <strain evidence="15">DSM 525</strain>
        <strain evidence="18">DSM 525 / ATCC 6013</strain>
    </source>
</reference>
<dbReference type="GO" id="GO:0016740">
    <property type="term" value="F:transferase activity"/>
    <property type="evidence" value="ECO:0007669"/>
    <property type="project" value="UniProtKB-ARBA"/>
</dbReference>
<evidence type="ECO:0000259" key="14">
    <source>
        <dbReference type="PROSITE" id="PS50862"/>
    </source>
</evidence>
<comment type="cofactor">
    <cofactor evidence="13">
        <name>Mg(2+)</name>
        <dbReference type="ChEBI" id="CHEBI:18420"/>
    </cofactor>
    <text evidence="13">Binds 2 magnesium ions per tetramer.</text>
</comment>
<dbReference type="GO" id="GO:0005737">
    <property type="term" value="C:cytoplasm"/>
    <property type="evidence" value="ECO:0007669"/>
    <property type="project" value="UniProtKB-SubCell"/>
</dbReference>
<dbReference type="InterPro" id="IPR006195">
    <property type="entry name" value="aa-tRNA-synth_II"/>
</dbReference>
<evidence type="ECO:0000256" key="4">
    <source>
        <dbReference type="ARBA" id="ARBA00022490"/>
    </source>
</evidence>
<feature type="domain" description="Aminoacyl-transfer RNA synthetases class-II family profile" evidence="14">
    <location>
        <begin position="119"/>
        <end position="330"/>
    </location>
</feature>
<dbReference type="KEGG" id="cpat:CLPA_c16800"/>
<evidence type="ECO:0000256" key="8">
    <source>
        <dbReference type="ARBA" id="ARBA00022840"/>
    </source>
</evidence>
<keyword evidence="8 13" id="KW-0067">ATP-binding</keyword>
<dbReference type="InterPro" id="IPR004529">
    <property type="entry name" value="Phe-tRNA-synth_IIc_asu"/>
</dbReference>
<evidence type="ECO:0000256" key="2">
    <source>
        <dbReference type="ARBA" id="ARBA00010207"/>
    </source>
</evidence>
<evidence type="ECO:0000256" key="5">
    <source>
        <dbReference type="ARBA" id="ARBA00022598"/>
    </source>
</evidence>
<dbReference type="EC" id="6.1.1.20" evidence="13"/>
<keyword evidence="5 13" id="KW-0436">Ligase</keyword>